<protein>
    <recommendedName>
        <fullName evidence="3">SnoaL-like domain-containing protein</fullName>
    </recommendedName>
</protein>
<keyword evidence="2" id="KW-1185">Reference proteome</keyword>
<dbReference type="Proteomes" id="UP000799444">
    <property type="component" value="Unassembled WGS sequence"/>
</dbReference>
<dbReference type="Gene3D" id="3.10.450.50">
    <property type="match status" value="1"/>
</dbReference>
<accession>A0A9P4QSF0</accession>
<sequence length="160" mass="18034">MSTPQSDPQLLALAHSWAANWSSPTGLPTWLSLYSSSATYTDHPFLVRVAGHDNIGAHWTIWRASHPDFSMTVVDSWPAKELDGGKKAFTFRTHNTGTFVKDLPKRKATGERFWFYGVVDFVVGVEGKIEGVNEWYSTDFSEVKEGLGEYRTRGEFKDEV</sequence>
<dbReference type="InterPro" id="IPR032710">
    <property type="entry name" value="NTF2-like_dom_sf"/>
</dbReference>
<name>A0A9P4QSF0_9PLEO</name>
<dbReference type="SUPFAM" id="SSF54427">
    <property type="entry name" value="NTF2-like"/>
    <property type="match status" value="1"/>
</dbReference>
<organism evidence="1 2">
    <name type="scientific">Polyplosphaeria fusca</name>
    <dbReference type="NCBI Taxonomy" id="682080"/>
    <lineage>
        <taxon>Eukaryota</taxon>
        <taxon>Fungi</taxon>
        <taxon>Dikarya</taxon>
        <taxon>Ascomycota</taxon>
        <taxon>Pezizomycotina</taxon>
        <taxon>Dothideomycetes</taxon>
        <taxon>Pleosporomycetidae</taxon>
        <taxon>Pleosporales</taxon>
        <taxon>Tetraplosphaeriaceae</taxon>
        <taxon>Polyplosphaeria</taxon>
    </lineage>
</organism>
<comment type="caution">
    <text evidence="1">The sequence shown here is derived from an EMBL/GenBank/DDBJ whole genome shotgun (WGS) entry which is preliminary data.</text>
</comment>
<dbReference type="EMBL" id="ML996209">
    <property type="protein sequence ID" value="KAF2730795.1"/>
    <property type="molecule type" value="Genomic_DNA"/>
</dbReference>
<reference evidence="1" key="1">
    <citation type="journal article" date="2020" name="Stud. Mycol.">
        <title>101 Dothideomycetes genomes: a test case for predicting lifestyles and emergence of pathogens.</title>
        <authorList>
            <person name="Haridas S."/>
            <person name="Albert R."/>
            <person name="Binder M."/>
            <person name="Bloem J."/>
            <person name="Labutti K."/>
            <person name="Salamov A."/>
            <person name="Andreopoulos B."/>
            <person name="Baker S."/>
            <person name="Barry K."/>
            <person name="Bills G."/>
            <person name="Bluhm B."/>
            <person name="Cannon C."/>
            <person name="Castanera R."/>
            <person name="Culley D."/>
            <person name="Daum C."/>
            <person name="Ezra D."/>
            <person name="Gonzalez J."/>
            <person name="Henrissat B."/>
            <person name="Kuo A."/>
            <person name="Liang C."/>
            <person name="Lipzen A."/>
            <person name="Lutzoni F."/>
            <person name="Magnuson J."/>
            <person name="Mondo S."/>
            <person name="Nolan M."/>
            <person name="Ohm R."/>
            <person name="Pangilinan J."/>
            <person name="Park H.-J."/>
            <person name="Ramirez L."/>
            <person name="Alfaro M."/>
            <person name="Sun H."/>
            <person name="Tritt A."/>
            <person name="Yoshinaga Y."/>
            <person name="Zwiers L.-H."/>
            <person name="Turgeon B."/>
            <person name="Goodwin S."/>
            <person name="Spatafora J."/>
            <person name="Crous P."/>
            <person name="Grigoriev I."/>
        </authorList>
    </citation>
    <scope>NUCLEOTIDE SEQUENCE</scope>
    <source>
        <strain evidence="1">CBS 125425</strain>
    </source>
</reference>
<dbReference type="AlphaFoldDB" id="A0A9P4QSF0"/>
<gene>
    <name evidence="1" type="ORF">EJ04DRAFT_567396</name>
</gene>
<evidence type="ECO:0000313" key="1">
    <source>
        <dbReference type="EMBL" id="KAF2730795.1"/>
    </source>
</evidence>
<proteinExistence type="predicted"/>
<evidence type="ECO:0000313" key="2">
    <source>
        <dbReference type="Proteomes" id="UP000799444"/>
    </source>
</evidence>
<evidence type="ECO:0008006" key="3">
    <source>
        <dbReference type="Google" id="ProtNLM"/>
    </source>
</evidence>